<feature type="region of interest" description="Disordered" evidence="1">
    <location>
        <begin position="25"/>
        <end position="178"/>
    </location>
</feature>
<name>A0A6A3WYK9_9STRA</name>
<comment type="caution">
    <text evidence="5">The sequence shown here is derived from an EMBL/GenBank/DDBJ whole genome shotgun (WGS) entry which is preliminary data.</text>
</comment>
<organism evidence="5 7">
    <name type="scientific">Phytophthora fragariae</name>
    <dbReference type="NCBI Taxonomy" id="53985"/>
    <lineage>
        <taxon>Eukaryota</taxon>
        <taxon>Sar</taxon>
        <taxon>Stramenopiles</taxon>
        <taxon>Oomycota</taxon>
        <taxon>Peronosporomycetes</taxon>
        <taxon>Peronosporales</taxon>
        <taxon>Peronosporaceae</taxon>
        <taxon>Phytophthora</taxon>
    </lineage>
</organism>
<proteinExistence type="predicted"/>
<dbReference type="Proteomes" id="UP000460718">
    <property type="component" value="Unassembled WGS sequence"/>
</dbReference>
<evidence type="ECO:0000313" key="8">
    <source>
        <dbReference type="Proteomes" id="UP000437068"/>
    </source>
</evidence>
<evidence type="ECO:0000313" key="5">
    <source>
        <dbReference type="EMBL" id="KAE9193396.1"/>
    </source>
</evidence>
<keyword evidence="7" id="KW-1185">Reference proteome</keyword>
<evidence type="ECO:0000313" key="2">
    <source>
        <dbReference type="EMBL" id="KAE8992341.1"/>
    </source>
</evidence>
<sequence length="309" mass="32665">MYRPGTTNVVADALSRAPAVVKAAVGQKRKRRRPGLENWALGGNPPHEAVGRGRDEPTHVPSKGETNAIMSTVGDDDRRLGMDAPTGKNTTPRPTKNAVGATVATRGEDDSDEIGTRAGAFSTTVSTGKEKHRATRTTGGRKAEERSSLDDAWSVDTRRQEASRCDGGDAAGGTRHGVEAWPGEVAGRQIGHDGGRCRTVSDGAKPYHQGWHNVGGRRGSRATTSYVDHAGGCEVDEGAIGGGDYADECPASVAGTAEARHPQKEYPATCERQKAMSSPMPKMRRDISKAGDDGKKGLQATDKRAESVR</sequence>
<evidence type="ECO:0000313" key="9">
    <source>
        <dbReference type="Proteomes" id="UP000440732"/>
    </source>
</evidence>
<gene>
    <name evidence="6" type="ORF">PF001_g16139</name>
    <name evidence="5" type="ORF">PF005_g18087</name>
    <name evidence="4" type="ORF">PF006_g12706</name>
    <name evidence="3" type="ORF">PF007_g13879</name>
    <name evidence="2" type="ORF">PF011_g17584</name>
</gene>
<dbReference type="EMBL" id="QXGA01000726">
    <property type="protein sequence ID" value="KAE9142164.1"/>
    <property type="molecule type" value="Genomic_DNA"/>
</dbReference>
<evidence type="ECO:0000313" key="7">
    <source>
        <dbReference type="Proteomes" id="UP000433483"/>
    </source>
</evidence>
<dbReference type="Proteomes" id="UP000433483">
    <property type="component" value="Unassembled WGS sequence"/>
</dbReference>
<feature type="compositionally biased region" description="Basic and acidic residues" evidence="1">
    <location>
        <begin position="156"/>
        <end position="167"/>
    </location>
</feature>
<dbReference type="Proteomes" id="UP000441208">
    <property type="component" value="Unassembled WGS sequence"/>
</dbReference>
<evidence type="ECO:0000313" key="11">
    <source>
        <dbReference type="Proteomes" id="UP000460718"/>
    </source>
</evidence>
<feature type="compositionally biased region" description="Basic and acidic residues" evidence="1">
    <location>
        <begin position="49"/>
        <end position="58"/>
    </location>
</feature>
<protein>
    <recommendedName>
        <fullName evidence="12">Reverse transcriptase RNase H-like domain-containing protein</fullName>
    </recommendedName>
</protein>
<dbReference type="OrthoDB" id="10364103at2759"/>
<dbReference type="AlphaFoldDB" id="A0A6A3WYK9"/>
<evidence type="ECO:0000313" key="6">
    <source>
        <dbReference type="EMBL" id="KAE9297993.1"/>
    </source>
</evidence>
<reference evidence="7 8" key="1">
    <citation type="submission" date="2018-08" db="EMBL/GenBank/DDBJ databases">
        <title>Genomic investigation of the strawberry pathogen Phytophthora fragariae indicates pathogenicity is determined by transcriptional variation in three key races.</title>
        <authorList>
            <person name="Adams T.M."/>
            <person name="Armitage A.D."/>
            <person name="Sobczyk M.K."/>
            <person name="Bates H.J."/>
            <person name="Dunwell J.M."/>
            <person name="Nellist C.F."/>
            <person name="Harrison R.J."/>
        </authorList>
    </citation>
    <scope>NUCLEOTIDE SEQUENCE [LARGE SCALE GENOMIC DNA]</scope>
    <source>
        <strain evidence="6 8">A4</strain>
        <strain evidence="5 7">NOV-27</strain>
        <strain evidence="4 9">NOV-5</strain>
        <strain evidence="3 10">NOV-71</strain>
        <strain evidence="2 11">SCRP245</strain>
    </source>
</reference>
<evidence type="ECO:0000313" key="4">
    <source>
        <dbReference type="EMBL" id="KAE9142164.1"/>
    </source>
</evidence>
<dbReference type="Proteomes" id="UP000437068">
    <property type="component" value="Unassembled WGS sequence"/>
</dbReference>
<evidence type="ECO:0000313" key="10">
    <source>
        <dbReference type="Proteomes" id="UP000441208"/>
    </source>
</evidence>
<feature type="compositionally biased region" description="Basic and acidic residues" evidence="1">
    <location>
        <begin position="283"/>
        <end position="309"/>
    </location>
</feature>
<dbReference type="EMBL" id="QXFW01001340">
    <property type="protein sequence ID" value="KAE8992341.1"/>
    <property type="molecule type" value="Genomic_DNA"/>
</dbReference>
<dbReference type="EMBL" id="QXGB01001291">
    <property type="protein sequence ID" value="KAE9193396.1"/>
    <property type="molecule type" value="Genomic_DNA"/>
</dbReference>
<evidence type="ECO:0008006" key="12">
    <source>
        <dbReference type="Google" id="ProtNLM"/>
    </source>
</evidence>
<feature type="region of interest" description="Disordered" evidence="1">
    <location>
        <begin position="256"/>
        <end position="309"/>
    </location>
</feature>
<dbReference type="Proteomes" id="UP000440732">
    <property type="component" value="Unassembled WGS sequence"/>
</dbReference>
<dbReference type="EMBL" id="QXFZ01000783">
    <property type="protein sequence ID" value="KAE9104923.1"/>
    <property type="molecule type" value="Genomic_DNA"/>
</dbReference>
<dbReference type="EMBL" id="QXGE01001091">
    <property type="protein sequence ID" value="KAE9297993.1"/>
    <property type="molecule type" value="Genomic_DNA"/>
</dbReference>
<accession>A0A6A3WYK9</accession>
<evidence type="ECO:0000256" key="1">
    <source>
        <dbReference type="SAM" id="MobiDB-lite"/>
    </source>
</evidence>
<evidence type="ECO:0000313" key="3">
    <source>
        <dbReference type="EMBL" id="KAE9104923.1"/>
    </source>
</evidence>